<keyword evidence="2" id="KW-0805">Transcription regulation</keyword>
<dbReference type="Proteomes" id="UP000836841">
    <property type="component" value="Chromosome 5"/>
</dbReference>
<dbReference type="Pfam" id="PF00319">
    <property type="entry name" value="SRF-TF"/>
    <property type="match status" value="1"/>
</dbReference>
<evidence type="ECO:0000313" key="8">
    <source>
        <dbReference type="EMBL" id="CAH2065814.1"/>
    </source>
</evidence>
<keyword evidence="5" id="KW-0539">Nucleus</keyword>
<reference evidence="8 9" key="1">
    <citation type="submission" date="2022-03" db="EMBL/GenBank/DDBJ databases">
        <authorList>
            <person name="Nunn A."/>
            <person name="Chopra R."/>
            <person name="Nunn A."/>
            <person name="Contreras Garrido A."/>
        </authorList>
    </citation>
    <scope>NUCLEOTIDE SEQUENCE [LARGE SCALE GENOMIC DNA]</scope>
</reference>
<keyword evidence="9" id="KW-1185">Reference proteome</keyword>
<comment type="subcellular location">
    <subcellularLocation>
        <location evidence="1">Nucleus</location>
    </subcellularLocation>
</comment>
<feature type="compositionally biased region" description="Polar residues" evidence="6">
    <location>
        <begin position="104"/>
        <end position="136"/>
    </location>
</feature>
<dbReference type="GO" id="GO:0005634">
    <property type="term" value="C:nucleus"/>
    <property type="evidence" value="ECO:0007669"/>
    <property type="project" value="UniProtKB-SubCell"/>
</dbReference>
<protein>
    <recommendedName>
        <fullName evidence="7">MADS-box domain-containing protein</fullName>
    </recommendedName>
</protein>
<dbReference type="GO" id="GO:0045944">
    <property type="term" value="P:positive regulation of transcription by RNA polymerase II"/>
    <property type="evidence" value="ECO:0007669"/>
    <property type="project" value="InterPro"/>
</dbReference>
<dbReference type="SUPFAM" id="SSF55455">
    <property type="entry name" value="SRF-like"/>
    <property type="match status" value="1"/>
</dbReference>
<dbReference type="AlphaFoldDB" id="A0AAU9SE22"/>
<dbReference type="GO" id="GO:0000981">
    <property type="term" value="F:DNA-binding transcription factor activity, RNA polymerase II-specific"/>
    <property type="evidence" value="ECO:0007669"/>
    <property type="project" value="InterPro"/>
</dbReference>
<dbReference type="InterPro" id="IPR002100">
    <property type="entry name" value="TF_MADSbox"/>
</dbReference>
<sequence length="348" mass="39441">GQRERLKSRYARQRSNDRWLSLNALLQSRRSLPSIIAVLVTSLAENSDVVFSFSGYSSASEIAYCYLNGGKFHPPKVNPQSKLGFGWEDPNLYHSCDEVGESSGSLSQFVSDQNPNSWSPSPAQFASSSDQTQTETQVRKETKPSCSSAVYKRREATLVKKSYELSTLCGIDVCIICYDREGELIKTWPEDRDMSERFSRLSDKEKKKKSVDLSRFLNKMASNDKKVSEASLECRTNVVSKMINVGGYEDQSFWDNLYNEDAFGLNNNFQANTTTDDYMIDDFRKNEENLHLGSRVCCSYKYYGPVLLELATKQCSFLDEIPPHTMSRRLQPCLHEASFGPGYNSCES</sequence>
<evidence type="ECO:0000256" key="6">
    <source>
        <dbReference type="SAM" id="MobiDB-lite"/>
    </source>
</evidence>
<dbReference type="GO" id="GO:0000987">
    <property type="term" value="F:cis-regulatory region sequence-specific DNA binding"/>
    <property type="evidence" value="ECO:0007669"/>
    <property type="project" value="InterPro"/>
</dbReference>
<proteinExistence type="predicted"/>
<organism evidence="8 9">
    <name type="scientific">Thlaspi arvense</name>
    <name type="common">Field penny-cress</name>
    <dbReference type="NCBI Taxonomy" id="13288"/>
    <lineage>
        <taxon>Eukaryota</taxon>
        <taxon>Viridiplantae</taxon>
        <taxon>Streptophyta</taxon>
        <taxon>Embryophyta</taxon>
        <taxon>Tracheophyta</taxon>
        <taxon>Spermatophyta</taxon>
        <taxon>Magnoliopsida</taxon>
        <taxon>eudicotyledons</taxon>
        <taxon>Gunneridae</taxon>
        <taxon>Pentapetalae</taxon>
        <taxon>rosids</taxon>
        <taxon>malvids</taxon>
        <taxon>Brassicales</taxon>
        <taxon>Brassicaceae</taxon>
        <taxon>Thlaspideae</taxon>
        <taxon>Thlaspi</taxon>
    </lineage>
</organism>
<dbReference type="CDD" id="cd00266">
    <property type="entry name" value="MADS_SRF_like"/>
    <property type="match status" value="1"/>
</dbReference>
<evidence type="ECO:0000256" key="2">
    <source>
        <dbReference type="ARBA" id="ARBA00023015"/>
    </source>
</evidence>
<evidence type="ECO:0000256" key="5">
    <source>
        <dbReference type="ARBA" id="ARBA00023242"/>
    </source>
</evidence>
<keyword evidence="3" id="KW-0238">DNA-binding</keyword>
<dbReference type="GO" id="GO:0046983">
    <property type="term" value="F:protein dimerization activity"/>
    <property type="evidence" value="ECO:0007669"/>
    <property type="project" value="InterPro"/>
</dbReference>
<feature type="region of interest" description="Disordered" evidence="6">
    <location>
        <begin position="104"/>
        <end position="144"/>
    </location>
</feature>
<dbReference type="InterPro" id="IPR033897">
    <property type="entry name" value="SRF-like_MADS-box"/>
</dbReference>
<gene>
    <name evidence="8" type="ORF">TAV2_LOCUS15967</name>
</gene>
<feature type="domain" description="MADS-box" evidence="7">
    <location>
        <begin position="131"/>
        <end position="191"/>
    </location>
</feature>
<dbReference type="PROSITE" id="PS50066">
    <property type="entry name" value="MADS_BOX_2"/>
    <property type="match status" value="1"/>
</dbReference>
<feature type="non-terminal residue" evidence="8">
    <location>
        <position position="348"/>
    </location>
</feature>
<dbReference type="Gene3D" id="3.40.1810.10">
    <property type="entry name" value="Transcription factor, MADS-box"/>
    <property type="match status" value="1"/>
</dbReference>
<keyword evidence="4" id="KW-0804">Transcription</keyword>
<evidence type="ECO:0000259" key="7">
    <source>
        <dbReference type="PROSITE" id="PS50066"/>
    </source>
</evidence>
<evidence type="ECO:0000256" key="1">
    <source>
        <dbReference type="ARBA" id="ARBA00004123"/>
    </source>
</evidence>
<evidence type="ECO:0000256" key="4">
    <source>
        <dbReference type="ARBA" id="ARBA00023163"/>
    </source>
</evidence>
<dbReference type="InterPro" id="IPR036879">
    <property type="entry name" value="TF_MADSbox_sf"/>
</dbReference>
<accession>A0AAU9SE22</accession>
<evidence type="ECO:0000256" key="3">
    <source>
        <dbReference type="ARBA" id="ARBA00023125"/>
    </source>
</evidence>
<dbReference type="SMART" id="SM00432">
    <property type="entry name" value="MADS"/>
    <property type="match status" value="1"/>
</dbReference>
<name>A0AAU9SE22_THLAR</name>
<dbReference type="EMBL" id="OU466861">
    <property type="protein sequence ID" value="CAH2065814.1"/>
    <property type="molecule type" value="Genomic_DNA"/>
</dbReference>
<evidence type="ECO:0000313" key="9">
    <source>
        <dbReference type="Proteomes" id="UP000836841"/>
    </source>
</evidence>